<keyword evidence="12" id="KW-1185">Reference proteome</keyword>
<feature type="compositionally biased region" description="Low complexity" evidence="8">
    <location>
        <begin position="1"/>
        <end position="16"/>
    </location>
</feature>
<feature type="transmembrane region" description="Helical" evidence="9">
    <location>
        <begin position="183"/>
        <end position="206"/>
    </location>
</feature>
<dbReference type="EMBL" id="MU863982">
    <property type="protein sequence ID" value="KAK4196546.1"/>
    <property type="molecule type" value="Genomic_DNA"/>
</dbReference>
<dbReference type="CDD" id="cd17323">
    <property type="entry name" value="MFS_Tpo1_MDR_like"/>
    <property type="match status" value="1"/>
</dbReference>
<evidence type="ECO:0000256" key="9">
    <source>
        <dbReference type="SAM" id="Phobius"/>
    </source>
</evidence>
<organism evidence="11 12">
    <name type="scientific">Triangularia verruculosa</name>
    <dbReference type="NCBI Taxonomy" id="2587418"/>
    <lineage>
        <taxon>Eukaryota</taxon>
        <taxon>Fungi</taxon>
        <taxon>Dikarya</taxon>
        <taxon>Ascomycota</taxon>
        <taxon>Pezizomycotina</taxon>
        <taxon>Sordariomycetes</taxon>
        <taxon>Sordariomycetidae</taxon>
        <taxon>Sordariales</taxon>
        <taxon>Podosporaceae</taxon>
        <taxon>Triangularia</taxon>
    </lineage>
</organism>
<feature type="transmembrane region" description="Helical" evidence="9">
    <location>
        <begin position="401"/>
        <end position="420"/>
    </location>
</feature>
<dbReference type="InterPro" id="IPR036259">
    <property type="entry name" value="MFS_trans_sf"/>
</dbReference>
<proteinExistence type="inferred from homology"/>
<dbReference type="PANTHER" id="PTHR23502:SF186">
    <property type="entry name" value="MAJOR FACILITATOR SUPERFAMILY (MFS) PROFILE DOMAIN-CONTAINING PROTEIN"/>
    <property type="match status" value="1"/>
</dbReference>
<feature type="transmembrane region" description="Helical" evidence="9">
    <location>
        <begin position="218"/>
        <end position="239"/>
    </location>
</feature>
<comment type="subcellular location">
    <subcellularLocation>
        <location evidence="1">Cell membrane</location>
        <topology evidence="1">Multi-pass membrane protein</topology>
    </subcellularLocation>
</comment>
<evidence type="ECO:0000256" key="4">
    <source>
        <dbReference type="ARBA" id="ARBA00022692"/>
    </source>
</evidence>
<protein>
    <submittedName>
        <fullName evidence="11">Major facilitator superfamily domain-containing protein</fullName>
    </submittedName>
</protein>
<keyword evidence="3" id="KW-1003">Cell membrane</keyword>
<feature type="region of interest" description="Disordered" evidence="8">
    <location>
        <begin position="1"/>
        <end position="32"/>
    </location>
</feature>
<dbReference type="Gene3D" id="1.20.1250.20">
    <property type="entry name" value="MFS general substrate transporter like domains"/>
    <property type="match status" value="1"/>
</dbReference>
<dbReference type="SUPFAM" id="SSF103473">
    <property type="entry name" value="MFS general substrate transporter"/>
    <property type="match status" value="1"/>
</dbReference>
<evidence type="ECO:0000259" key="10">
    <source>
        <dbReference type="PROSITE" id="PS50850"/>
    </source>
</evidence>
<feature type="transmembrane region" description="Helical" evidence="9">
    <location>
        <begin position="361"/>
        <end position="380"/>
    </location>
</feature>
<accession>A0AAN6XBJ2</accession>
<evidence type="ECO:0000256" key="8">
    <source>
        <dbReference type="SAM" id="MobiDB-lite"/>
    </source>
</evidence>
<feature type="transmembrane region" description="Helical" evidence="9">
    <location>
        <begin position="91"/>
        <end position="116"/>
    </location>
</feature>
<feature type="transmembrane region" description="Helical" evidence="9">
    <location>
        <begin position="159"/>
        <end position="177"/>
    </location>
</feature>
<feature type="domain" description="Major facilitator superfamily (MFS) profile" evidence="10">
    <location>
        <begin position="93"/>
        <end position="522"/>
    </location>
</feature>
<dbReference type="FunFam" id="1.20.1250.20:FF:000266">
    <property type="entry name" value="MFS multidrug transporter, putative"/>
    <property type="match status" value="1"/>
</dbReference>
<reference evidence="11" key="2">
    <citation type="submission" date="2023-05" db="EMBL/GenBank/DDBJ databases">
        <authorList>
            <consortium name="Lawrence Berkeley National Laboratory"/>
            <person name="Steindorff A."/>
            <person name="Hensen N."/>
            <person name="Bonometti L."/>
            <person name="Westerberg I."/>
            <person name="Brannstrom I.O."/>
            <person name="Guillou S."/>
            <person name="Cros-Aarteil S."/>
            <person name="Calhoun S."/>
            <person name="Haridas S."/>
            <person name="Kuo A."/>
            <person name="Mondo S."/>
            <person name="Pangilinan J."/>
            <person name="Riley R."/>
            <person name="Labutti K."/>
            <person name="Andreopoulos B."/>
            <person name="Lipzen A."/>
            <person name="Chen C."/>
            <person name="Yanf M."/>
            <person name="Daum C."/>
            <person name="Ng V."/>
            <person name="Clum A."/>
            <person name="Ohm R."/>
            <person name="Martin F."/>
            <person name="Silar P."/>
            <person name="Natvig D."/>
            <person name="Lalanne C."/>
            <person name="Gautier V."/>
            <person name="Ament-Velasquez S.L."/>
            <person name="Kruys A."/>
            <person name="Hutchinson M.I."/>
            <person name="Powell A.J."/>
            <person name="Barry K."/>
            <person name="Miller A.N."/>
            <person name="Grigoriev I.V."/>
            <person name="Debuchy R."/>
            <person name="Gladieux P."/>
            <person name="Thoren M.H."/>
            <person name="Johannesson H."/>
        </authorList>
    </citation>
    <scope>NUCLEOTIDE SEQUENCE</scope>
    <source>
        <strain evidence="11">CBS 315.58</strain>
    </source>
</reference>
<dbReference type="GO" id="GO:0005886">
    <property type="term" value="C:plasma membrane"/>
    <property type="evidence" value="ECO:0007669"/>
    <property type="project" value="UniProtKB-SubCell"/>
</dbReference>
<dbReference type="GO" id="GO:0022857">
    <property type="term" value="F:transmembrane transporter activity"/>
    <property type="evidence" value="ECO:0007669"/>
    <property type="project" value="InterPro"/>
</dbReference>
<feature type="compositionally biased region" description="Basic and acidic residues" evidence="8">
    <location>
        <begin position="538"/>
        <end position="557"/>
    </location>
</feature>
<dbReference type="InterPro" id="IPR011701">
    <property type="entry name" value="MFS"/>
</dbReference>
<keyword evidence="5 9" id="KW-1133">Transmembrane helix</keyword>
<comment type="similarity">
    <text evidence="7">Belongs to the major facilitator superfamily. DHA1 family. Polyamines/proton antiporter (TC 2.A.1.2.16) subfamily.</text>
</comment>
<evidence type="ECO:0000256" key="1">
    <source>
        <dbReference type="ARBA" id="ARBA00004651"/>
    </source>
</evidence>
<sequence length="571" mass="61750">MTTPQSSSSSTTAALPATPPSPAPDIESQNNNNNNHIPHWRLVLSPSHLTPAILSHPYPGNGTPSSPYIVDFLPGQSDPFNPMTYPNYKKWIITLLQAIATLAVTFASTAYSGGVFEIIKYFQVSPTIATLGISLFVFGFAIGPLLWAPLSEFYGRQPIFALTYMGLMVFCAGAAGADTMETLVVLRFFAGAFGSSPLTNSGGVVADMFDIHERGAAAGVFAMAPFLGPSIGPIVGGFVSESLGWRWIQGITAIFCGVLWLACVCYVPETYTPVLLHKRALALSARTGKTYTSKMDLLSTSTKSQKIKTTLTRPWVLLFREPIVLFTSIYLAIIYGTLYMLFAAFPIVYQLNRAWSPGTAGLAFIGLAVGMIFAVIYSMFDNKLRFTPLLSSGTATPESRLPPAIIGSVLLPIGLFWFAWTNGPETHWIVSIVASAVFGAGLVMVFLSLLTYMIDAYTVFAASVLAASSVLRSLFGAAFPLFGTYMYRDLGIHWASSVPAFLAVGCVPFPVLFWWFGGGMRRGCRYAREAEEILGRMRGGDERKGSEDGEETGRGEETTAVVVEGKEEIGR</sequence>
<dbReference type="AlphaFoldDB" id="A0AAN6XBJ2"/>
<feature type="transmembrane region" description="Helical" evidence="9">
    <location>
        <begin position="426"/>
        <end position="450"/>
    </location>
</feature>
<evidence type="ECO:0000313" key="11">
    <source>
        <dbReference type="EMBL" id="KAK4196546.1"/>
    </source>
</evidence>
<feature type="transmembrane region" description="Helical" evidence="9">
    <location>
        <begin position="245"/>
        <end position="267"/>
    </location>
</feature>
<comment type="caution">
    <text evidence="11">The sequence shown here is derived from an EMBL/GenBank/DDBJ whole genome shotgun (WGS) entry which is preliminary data.</text>
</comment>
<evidence type="ECO:0000256" key="3">
    <source>
        <dbReference type="ARBA" id="ARBA00022475"/>
    </source>
</evidence>
<reference evidence="11" key="1">
    <citation type="journal article" date="2023" name="Mol. Phylogenet. Evol.">
        <title>Genome-scale phylogeny and comparative genomics of the fungal order Sordariales.</title>
        <authorList>
            <person name="Hensen N."/>
            <person name="Bonometti L."/>
            <person name="Westerberg I."/>
            <person name="Brannstrom I.O."/>
            <person name="Guillou S."/>
            <person name="Cros-Aarteil S."/>
            <person name="Calhoun S."/>
            <person name="Haridas S."/>
            <person name="Kuo A."/>
            <person name="Mondo S."/>
            <person name="Pangilinan J."/>
            <person name="Riley R."/>
            <person name="LaButti K."/>
            <person name="Andreopoulos B."/>
            <person name="Lipzen A."/>
            <person name="Chen C."/>
            <person name="Yan M."/>
            <person name="Daum C."/>
            <person name="Ng V."/>
            <person name="Clum A."/>
            <person name="Steindorff A."/>
            <person name="Ohm R.A."/>
            <person name="Martin F."/>
            <person name="Silar P."/>
            <person name="Natvig D.O."/>
            <person name="Lalanne C."/>
            <person name="Gautier V."/>
            <person name="Ament-Velasquez S.L."/>
            <person name="Kruys A."/>
            <person name="Hutchinson M.I."/>
            <person name="Powell A.J."/>
            <person name="Barry K."/>
            <person name="Miller A.N."/>
            <person name="Grigoriev I.V."/>
            <person name="Debuchy R."/>
            <person name="Gladieux P."/>
            <person name="Hiltunen Thoren M."/>
            <person name="Johannesson H."/>
        </authorList>
    </citation>
    <scope>NUCLEOTIDE SEQUENCE</scope>
    <source>
        <strain evidence="11">CBS 315.58</strain>
    </source>
</reference>
<keyword evidence="2" id="KW-0813">Transport</keyword>
<feature type="transmembrane region" description="Helical" evidence="9">
    <location>
        <begin position="128"/>
        <end position="147"/>
    </location>
</feature>
<evidence type="ECO:0000256" key="7">
    <source>
        <dbReference type="ARBA" id="ARBA00038459"/>
    </source>
</evidence>
<feature type="region of interest" description="Disordered" evidence="8">
    <location>
        <begin position="538"/>
        <end position="571"/>
    </location>
</feature>
<keyword evidence="6 9" id="KW-0472">Membrane</keyword>
<keyword evidence="4 9" id="KW-0812">Transmembrane</keyword>
<dbReference type="Proteomes" id="UP001303160">
    <property type="component" value="Unassembled WGS sequence"/>
</dbReference>
<evidence type="ECO:0000256" key="5">
    <source>
        <dbReference type="ARBA" id="ARBA00022989"/>
    </source>
</evidence>
<name>A0AAN6XBJ2_9PEZI</name>
<dbReference type="PROSITE" id="PS50850">
    <property type="entry name" value="MFS"/>
    <property type="match status" value="1"/>
</dbReference>
<feature type="transmembrane region" description="Helical" evidence="9">
    <location>
        <begin position="494"/>
        <end position="516"/>
    </location>
</feature>
<feature type="transmembrane region" description="Helical" evidence="9">
    <location>
        <begin position="457"/>
        <end position="482"/>
    </location>
</feature>
<dbReference type="InterPro" id="IPR020846">
    <property type="entry name" value="MFS_dom"/>
</dbReference>
<dbReference type="Pfam" id="PF07690">
    <property type="entry name" value="MFS_1"/>
    <property type="match status" value="1"/>
</dbReference>
<feature type="transmembrane region" description="Helical" evidence="9">
    <location>
        <begin position="323"/>
        <end position="349"/>
    </location>
</feature>
<gene>
    <name evidence="11" type="ORF">QBC40DRAFT_268399</name>
</gene>
<evidence type="ECO:0000256" key="6">
    <source>
        <dbReference type="ARBA" id="ARBA00023136"/>
    </source>
</evidence>
<evidence type="ECO:0000313" key="12">
    <source>
        <dbReference type="Proteomes" id="UP001303160"/>
    </source>
</evidence>
<dbReference type="PANTHER" id="PTHR23502">
    <property type="entry name" value="MAJOR FACILITATOR SUPERFAMILY"/>
    <property type="match status" value="1"/>
</dbReference>
<evidence type="ECO:0000256" key="2">
    <source>
        <dbReference type="ARBA" id="ARBA00022448"/>
    </source>
</evidence>